<organism evidence="1">
    <name type="scientific">marine sediment metagenome</name>
    <dbReference type="NCBI Taxonomy" id="412755"/>
    <lineage>
        <taxon>unclassified sequences</taxon>
        <taxon>metagenomes</taxon>
        <taxon>ecological metagenomes</taxon>
    </lineage>
</organism>
<protein>
    <recommendedName>
        <fullName evidence="2">ClpX-type ZB domain-containing protein</fullName>
    </recommendedName>
</protein>
<evidence type="ECO:0000313" key="1">
    <source>
        <dbReference type="EMBL" id="KKN28986.1"/>
    </source>
</evidence>
<evidence type="ECO:0008006" key="2">
    <source>
        <dbReference type="Google" id="ProtNLM"/>
    </source>
</evidence>
<dbReference type="AlphaFoldDB" id="A0A0F9RVR7"/>
<sequence>MIKVCAWCQKDMGETPPCEDKSVTHGICKQCKEELEADAQRGS</sequence>
<comment type="caution">
    <text evidence="1">The sequence shown here is derived from an EMBL/GenBank/DDBJ whole genome shotgun (WGS) entry which is preliminary data.</text>
</comment>
<reference evidence="1" key="1">
    <citation type="journal article" date="2015" name="Nature">
        <title>Complex archaea that bridge the gap between prokaryotes and eukaryotes.</title>
        <authorList>
            <person name="Spang A."/>
            <person name="Saw J.H."/>
            <person name="Jorgensen S.L."/>
            <person name="Zaremba-Niedzwiedzka K."/>
            <person name="Martijn J."/>
            <person name="Lind A.E."/>
            <person name="van Eijk R."/>
            <person name="Schleper C."/>
            <person name="Guy L."/>
            <person name="Ettema T.J."/>
        </authorList>
    </citation>
    <scope>NUCLEOTIDE SEQUENCE</scope>
</reference>
<proteinExistence type="predicted"/>
<gene>
    <name evidence="1" type="ORF">LCGC14_0848520</name>
</gene>
<dbReference type="EMBL" id="LAZR01002519">
    <property type="protein sequence ID" value="KKN28986.1"/>
    <property type="molecule type" value="Genomic_DNA"/>
</dbReference>
<name>A0A0F9RVR7_9ZZZZ</name>
<accession>A0A0F9RVR7</accession>